<evidence type="ECO:0000313" key="3">
    <source>
        <dbReference type="Proteomes" id="UP001305779"/>
    </source>
</evidence>
<sequence length="545" mass="61772">MHQHAPPSSEIPATLPPFRDVKPLPRNLLDHSTICFEEGLHSQGFSLQTRCLESGVETKAPARVPPHPHLTFASTLTVHPSMTNRTTKPERHVASNDALKYLRHAINTLDAKDGGMKTAFRFEQRRALSERSNRASKRRSDANGAEDDEMDKPGFIRSDYYQKQSLWTHAEDFWAIVGWAFNCSVLHKQRWERWKPWLEQMLDLLQNDLEKHIQLQKDEGADIGQSLLAQYISLVGEGRNNRRRIMRAITADGTKKMAAEFGEVWKDETKPPKKKKERDFSSKRRKLDLDNDQFGDYVDSDSEDEVSEGKKRKSASMEGSSRSRRSKRASKSDDIDEDEMDEQEPEMTGSTSTLTIGDMDSIRLRQRLLTLLTRFSEVAPDKFMDIGELFSLFTEFIRPLPLSIFQQFVMPLTPYLSTKFSAVLTEMLFRPLLGTNNGNGWIDQKGFETNFAPHAAITTTAVDNAKVSLLIESLLRALWNANILSGDLTSLKASVEKGISARDEKVAYDGRKKTGRNSVLDEQAKTSLQCSAERMRVLLDVMAAS</sequence>
<reference evidence="2 3" key="1">
    <citation type="journal article" date="2023" name="G3 (Bethesda)">
        <title>A chromosome-level genome assembly of Zasmidium syzygii isolated from banana leaves.</title>
        <authorList>
            <person name="van Westerhoven A.C."/>
            <person name="Mehrabi R."/>
            <person name="Talebi R."/>
            <person name="Steentjes M.B.F."/>
            <person name="Corcolon B."/>
            <person name="Chong P.A."/>
            <person name="Kema G.H.J."/>
            <person name="Seidl M.F."/>
        </authorList>
    </citation>
    <scope>NUCLEOTIDE SEQUENCE [LARGE SCALE GENOMIC DNA]</scope>
    <source>
        <strain evidence="2 3">P124</strain>
    </source>
</reference>
<feature type="compositionally biased region" description="Acidic residues" evidence="1">
    <location>
        <begin position="292"/>
        <end position="306"/>
    </location>
</feature>
<comment type="caution">
    <text evidence="2">The sequence shown here is derived from an EMBL/GenBank/DDBJ whole genome shotgun (WGS) entry which is preliminary data.</text>
</comment>
<evidence type="ECO:0000256" key="1">
    <source>
        <dbReference type="SAM" id="MobiDB-lite"/>
    </source>
</evidence>
<name>A0ABR0EP83_ZASCE</name>
<feature type="compositionally biased region" description="Basic and acidic residues" evidence="1">
    <location>
        <begin position="125"/>
        <end position="141"/>
    </location>
</feature>
<dbReference type="EMBL" id="JAXOVC010000003">
    <property type="protein sequence ID" value="KAK4503419.1"/>
    <property type="molecule type" value="Genomic_DNA"/>
</dbReference>
<protein>
    <submittedName>
        <fullName evidence="2">Uncharacterized protein</fullName>
    </submittedName>
</protein>
<gene>
    <name evidence="2" type="ORF">PRZ48_004334</name>
</gene>
<dbReference type="Proteomes" id="UP001305779">
    <property type="component" value="Unassembled WGS sequence"/>
</dbReference>
<feature type="compositionally biased region" description="Acidic residues" evidence="1">
    <location>
        <begin position="334"/>
        <end position="345"/>
    </location>
</feature>
<proteinExistence type="predicted"/>
<evidence type="ECO:0000313" key="2">
    <source>
        <dbReference type="EMBL" id="KAK4503419.1"/>
    </source>
</evidence>
<feature type="region of interest" description="Disordered" evidence="1">
    <location>
        <begin position="125"/>
        <end position="150"/>
    </location>
</feature>
<feature type="region of interest" description="Disordered" evidence="1">
    <location>
        <begin position="292"/>
        <end position="355"/>
    </location>
</feature>
<keyword evidence="3" id="KW-1185">Reference proteome</keyword>
<organism evidence="2 3">
    <name type="scientific">Zasmidium cellare</name>
    <name type="common">Wine cellar mold</name>
    <name type="synonym">Racodium cellare</name>
    <dbReference type="NCBI Taxonomy" id="395010"/>
    <lineage>
        <taxon>Eukaryota</taxon>
        <taxon>Fungi</taxon>
        <taxon>Dikarya</taxon>
        <taxon>Ascomycota</taxon>
        <taxon>Pezizomycotina</taxon>
        <taxon>Dothideomycetes</taxon>
        <taxon>Dothideomycetidae</taxon>
        <taxon>Mycosphaerellales</taxon>
        <taxon>Mycosphaerellaceae</taxon>
        <taxon>Zasmidium</taxon>
    </lineage>
</organism>
<accession>A0ABR0EP83</accession>